<evidence type="ECO:0000256" key="2">
    <source>
        <dbReference type="ARBA" id="ARBA00002988"/>
    </source>
</evidence>
<feature type="domain" description="Pyruvate phosphate dikinase AMP/ATP-binding" evidence="16">
    <location>
        <begin position="20"/>
        <end position="323"/>
    </location>
</feature>
<evidence type="ECO:0000259" key="15">
    <source>
        <dbReference type="Pfam" id="PF00391"/>
    </source>
</evidence>
<dbReference type="InterPro" id="IPR018274">
    <property type="entry name" value="PEP_util_AS"/>
</dbReference>
<dbReference type="PIRSF" id="PIRSF000854">
    <property type="entry name" value="PEP_synthase"/>
    <property type="match status" value="1"/>
</dbReference>
<evidence type="ECO:0000259" key="16">
    <source>
        <dbReference type="Pfam" id="PF01326"/>
    </source>
</evidence>
<dbReference type="Gene3D" id="3.50.30.10">
    <property type="entry name" value="Phosphohistidine domain"/>
    <property type="match status" value="1"/>
</dbReference>
<dbReference type="InterPro" id="IPR015813">
    <property type="entry name" value="Pyrv/PenolPyrv_kinase-like_dom"/>
</dbReference>
<dbReference type="InterPro" id="IPR036637">
    <property type="entry name" value="Phosphohistidine_dom_sf"/>
</dbReference>
<evidence type="ECO:0000313" key="18">
    <source>
        <dbReference type="EMBL" id="PIS22995.1"/>
    </source>
</evidence>
<dbReference type="GO" id="GO:0008986">
    <property type="term" value="F:pyruvate, water dikinase activity"/>
    <property type="evidence" value="ECO:0007669"/>
    <property type="project" value="UniProtKB-EC"/>
</dbReference>
<evidence type="ECO:0000256" key="5">
    <source>
        <dbReference type="ARBA" id="ARBA00011996"/>
    </source>
</evidence>
<comment type="function">
    <text evidence="2">Catalyzes the phosphorylation of pyruvate to phosphoenolpyruvate.</text>
</comment>
<dbReference type="InterPro" id="IPR008279">
    <property type="entry name" value="PEP-util_enz_mobile_dom"/>
</dbReference>
<protein>
    <recommendedName>
        <fullName evidence="6">Phosphoenolpyruvate synthase</fullName>
        <ecNumber evidence="5">2.7.9.2</ecNumber>
    </recommendedName>
    <alternativeName>
        <fullName evidence="13">Pyruvate, water dikinase</fullName>
    </alternativeName>
</protein>
<dbReference type="NCBIfam" id="TIGR01418">
    <property type="entry name" value="PEP_synth"/>
    <property type="match status" value="1"/>
</dbReference>
<evidence type="ECO:0000256" key="6">
    <source>
        <dbReference type="ARBA" id="ARBA00021623"/>
    </source>
</evidence>
<dbReference type="InterPro" id="IPR023151">
    <property type="entry name" value="PEP_util_CS"/>
</dbReference>
<keyword evidence="12" id="KW-0460">Magnesium</keyword>
<evidence type="ECO:0000256" key="4">
    <source>
        <dbReference type="ARBA" id="ARBA00007837"/>
    </source>
</evidence>
<reference evidence="19" key="1">
    <citation type="submission" date="2017-09" db="EMBL/GenBank/DDBJ databases">
        <title>Depth-based differentiation of microbial function through sediment-hosted aquifers and enrichment of novel symbionts in the deep terrestrial subsurface.</title>
        <authorList>
            <person name="Probst A.J."/>
            <person name="Ladd B."/>
            <person name="Jarett J.K."/>
            <person name="Geller-Mcgrath D.E."/>
            <person name="Sieber C.M.K."/>
            <person name="Emerson J.B."/>
            <person name="Anantharaman K."/>
            <person name="Thomas B.C."/>
            <person name="Malmstrom R."/>
            <person name="Stieglmeier M."/>
            <person name="Klingl A."/>
            <person name="Woyke T."/>
            <person name="Ryan C.M."/>
            <person name="Banfield J.F."/>
        </authorList>
    </citation>
    <scope>NUCLEOTIDE SEQUENCE [LARGE SCALE GENOMIC DNA]</scope>
</reference>
<dbReference type="NCBIfam" id="NF005057">
    <property type="entry name" value="PRK06464.1"/>
    <property type="match status" value="1"/>
</dbReference>
<dbReference type="PANTHER" id="PTHR43030">
    <property type="entry name" value="PHOSPHOENOLPYRUVATE SYNTHASE"/>
    <property type="match status" value="1"/>
</dbReference>
<keyword evidence="8" id="KW-0479">Metal-binding</keyword>
<dbReference type="FunFam" id="3.30.1490.20:FF:000010">
    <property type="entry name" value="Phosphoenolpyruvate synthase"/>
    <property type="match status" value="1"/>
</dbReference>
<dbReference type="Gene3D" id="3.20.20.60">
    <property type="entry name" value="Phosphoenolpyruvate-binding domains"/>
    <property type="match status" value="1"/>
</dbReference>
<dbReference type="InterPro" id="IPR040442">
    <property type="entry name" value="Pyrv_kinase-like_dom_sf"/>
</dbReference>
<keyword evidence="9" id="KW-0547">Nucleotide-binding</keyword>
<dbReference type="PROSITE" id="PS00742">
    <property type="entry name" value="PEP_ENZYMES_2"/>
    <property type="match status" value="1"/>
</dbReference>
<name>A0A2H0XDW5_UNCKA</name>
<dbReference type="EMBL" id="PEYT01000023">
    <property type="protein sequence ID" value="PIS22995.1"/>
    <property type="molecule type" value="Genomic_DNA"/>
</dbReference>
<dbReference type="Proteomes" id="UP000230340">
    <property type="component" value="Unassembled WGS sequence"/>
</dbReference>
<keyword evidence="18" id="KW-0670">Pyruvate</keyword>
<proteinExistence type="inferred from homology"/>
<comment type="pathway">
    <text evidence="3">Carbohydrate biosynthesis; gluconeogenesis.</text>
</comment>
<dbReference type="AlphaFoldDB" id="A0A2H0XDW5"/>
<dbReference type="GO" id="GO:0006094">
    <property type="term" value="P:gluconeogenesis"/>
    <property type="evidence" value="ECO:0007669"/>
    <property type="project" value="UniProtKB-UniPathway"/>
</dbReference>
<keyword evidence="11" id="KW-0067">ATP-binding</keyword>
<dbReference type="PROSITE" id="PS00370">
    <property type="entry name" value="PEP_ENZYMES_PHOS_SITE"/>
    <property type="match status" value="1"/>
</dbReference>
<dbReference type="GO" id="GO:0005524">
    <property type="term" value="F:ATP binding"/>
    <property type="evidence" value="ECO:0007669"/>
    <property type="project" value="UniProtKB-KW"/>
</dbReference>
<dbReference type="Gene3D" id="3.30.470.20">
    <property type="entry name" value="ATP-grasp fold, B domain"/>
    <property type="match status" value="1"/>
</dbReference>
<dbReference type="SUPFAM" id="SSF56059">
    <property type="entry name" value="Glutathione synthetase ATP-binding domain-like"/>
    <property type="match status" value="1"/>
</dbReference>
<evidence type="ECO:0000259" key="17">
    <source>
        <dbReference type="Pfam" id="PF02896"/>
    </source>
</evidence>
<keyword evidence="7" id="KW-0808">Transferase</keyword>
<dbReference type="Gene3D" id="3.30.1490.20">
    <property type="entry name" value="ATP-grasp fold, A domain"/>
    <property type="match status" value="1"/>
</dbReference>
<dbReference type="InterPro" id="IPR006319">
    <property type="entry name" value="PEP_synth"/>
</dbReference>
<evidence type="ECO:0000256" key="11">
    <source>
        <dbReference type="ARBA" id="ARBA00022840"/>
    </source>
</evidence>
<evidence type="ECO:0000256" key="1">
    <source>
        <dbReference type="ARBA" id="ARBA00001946"/>
    </source>
</evidence>
<organism evidence="18 19">
    <name type="scientific">candidate division WWE3 bacterium CG08_land_8_20_14_0_20_40_13</name>
    <dbReference type="NCBI Taxonomy" id="1975084"/>
    <lineage>
        <taxon>Bacteria</taxon>
        <taxon>Katanobacteria</taxon>
    </lineage>
</organism>
<evidence type="ECO:0000256" key="12">
    <source>
        <dbReference type="ARBA" id="ARBA00022842"/>
    </source>
</evidence>
<comment type="catalytic activity">
    <reaction evidence="14">
        <text>pyruvate + ATP + H2O = phosphoenolpyruvate + AMP + phosphate + 2 H(+)</text>
        <dbReference type="Rhea" id="RHEA:11364"/>
        <dbReference type="ChEBI" id="CHEBI:15361"/>
        <dbReference type="ChEBI" id="CHEBI:15377"/>
        <dbReference type="ChEBI" id="CHEBI:15378"/>
        <dbReference type="ChEBI" id="CHEBI:30616"/>
        <dbReference type="ChEBI" id="CHEBI:43474"/>
        <dbReference type="ChEBI" id="CHEBI:58702"/>
        <dbReference type="ChEBI" id="CHEBI:456215"/>
        <dbReference type="EC" id="2.7.9.2"/>
    </reaction>
</comment>
<dbReference type="UniPathway" id="UPA00138"/>
<feature type="domain" description="PEP-utilising enzyme C-terminal" evidence="17">
    <location>
        <begin position="451"/>
        <end position="744"/>
    </location>
</feature>
<dbReference type="InterPro" id="IPR002192">
    <property type="entry name" value="PPDK_AMP/ATP-bd"/>
</dbReference>
<feature type="domain" description="PEP-utilising enzyme mobile" evidence="15">
    <location>
        <begin position="364"/>
        <end position="432"/>
    </location>
</feature>
<dbReference type="PRINTS" id="PR01736">
    <property type="entry name" value="PHPHTRNFRASE"/>
</dbReference>
<evidence type="ECO:0000256" key="9">
    <source>
        <dbReference type="ARBA" id="ARBA00022741"/>
    </source>
</evidence>
<sequence>MFNRTKYCLNFSEIGKKDIPVAGGKGANLGEMYNAGFPVPPGFVISSKAYFDFIDKTSLREKIKTETRALDISNSLNLERAATNIRTAMLAAKMPVDIENQIKDFYIKLSGNKDRFVAVRSSATAEDLPDASFAGQQESYLNVLGWRDVVTKVQHCWASLFSARAIFYRQEKGYDHFKVGIAVPIQAMVESEVSGIMFSVNPITNNKSQISIEAGYGLGQTIVSGEVTPDQYLISKFDFKIVEKNLSKQTWKLTRRGKVPVLKINAQKQKLPDDLIIKLAKIGQMIEDHYKFPQDMEWGMEADRLYIVQSRPITTLTSSNEEEFSIKQGSSPALLEGLGASPGAASGKVRILKSVKEIGKIRVGEVLVAQMTNPDFVPAMKKACAIVTDQGGRTSHAAIVSRELGIPCVVGTSLATKILKNGEIISVDGTLGLIYEGSLEGQKLERINEFVKYKDVKTATKLYVNLGEPNLAQDIAAKNVDGVGLFRAEFLMAQIGTHPKVFVKEKKQLEFIQKMAGGMEEIAGAFYPRPVIYRASDFRTNEFRNLRGGIDFESLEANPMIGFRGVSRYVEQKDVFAMELEALKIVRNKKGFKNLHLMLPFVRTVEELVDCKRIISDSDLRRGPNFHLWIMVEVPSTAIILDKFIEAGIDGVSIGSNDLTQLILGLDRDNERVSHLYDERNEAVMWAIERVVSICQKHKITSSICGQAPSDYPKMVKRLVELGVTSVSVSPDALDRTRGIIYKAEEELVSHS</sequence>
<dbReference type="SUPFAM" id="SSF51621">
    <property type="entry name" value="Phosphoenolpyruvate/pyruvate domain"/>
    <property type="match status" value="1"/>
</dbReference>
<gene>
    <name evidence="18" type="ORF">COT49_02630</name>
</gene>
<dbReference type="EC" id="2.7.9.2" evidence="5"/>
<dbReference type="InterPro" id="IPR000121">
    <property type="entry name" value="PEP_util_C"/>
</dbReference>
<evidence type="ECO:0000256" key="10">
    <source>
        <dbReference type="ARBA" id="ARBA00022777"/>
    </source>
</evidence>
<evidence type="ECO:0000256" key="13">
    <source>
        <dbReference type="ARBA" id="ARBA00033470"/>
    </source>
</evidence>
<comment type="cofactor">
    <cofactor evidence="1">
        <name>Mg(2+)</name>
        <dbReference type="ChEBI" id="CHEBI:18420"/>
    </cofactor>
</comment>
<dbReference type="GO" id="GO:0046872">
    <property type="term" value="F:metal ion binding"/>
    <property type="evidence" value="ECO:0007669"/>
    <property type="project" value="UniProtKB-KW"/>
</dbReference>
<evidence type="ECO:0000256" key="7">
    <source>
        <dbReference type="ARBA" id="ARBA00022679"/>
    </source>
</evidence>
<evidence type="ECO:0000256" key="14">
    <source>
        <dbReference type="ARBA" id="ARBA00047700"/>
    </source>
</evidence>
<evidence type="ECO:0000313" key="19">
    <source>
        <dbReference type="Proteomes" id="UP000230340"/>
    </source>
</evidence>
<dbReference type="SUPFAM" id="SSF52009">
    <property type="entry name" value="Phosphohistidine domain"/>
    <property type="match status" value="1"/>
</dbReference>
<dbReference type="Pfam" id="PF02896">
    <property type="entry name" value="PEP-utilizers_C"/>
    <property type="match status" value="1"/>
</dbReference>
<keyword evidence="10" id="KW-0418">Kinase</keyword>
<comment type="similarity">
    <text evidence="4">Belongs to the PEP-utilizing enzyme family.</text>
</comment>
<dbReference type="Pfam" id="PF01326">
    <property type="entry name" value="PPDK_N"/>
    <property type="match status" value="1"/>
</dbReference>
<evidence type="ECO:0000256" key="3">
    <source>
        <dbReference type="ARBA" id="ARBA00004742"/>
    </source>
</evidence>
<dbReference type="InterPro" id="IPR013815">
    <property type="entry name" value="ATP_grasp_subdomain_1"/>
</dbReference>
<comment type="caution">
    <text evidence="18">The sequence shown here is derived from an EMBL/GenBank/DDBJ whole genome shotgun (WGS) entry which is preliminary data.</text>
</comment>
<dbReference type="PANTHER" id="PTHR43030:SF1">
    <property type="entry name" value="PHOSPHOENOLPYRUVATE SYNTHASE"/>
    <property type="match status" value="1"/>
</dbReference>
<dbReference type="Pfam" id="PF00391">
    <property type="entry name" value="PEP-utilizers"/>
    <property type="match status" value="1"/>
</dbReference>
<accession>A0A2H0XDW5</accession>
<evidence type="ECO:0000256" key="8">
    <source>
        <dbReference type="ARBA" id="ARBA00022723"/>
    </source>
</evidence>